<name>D7GGG5_PROFC</name>
<dbReference type="EMBL" id="FN806773">
    <property type="protein sequence ID" value="CBL57626.1"/>
    <property type="molecule type" value="Genomic_DNA"/>
</dbReference>
<dbReference type="Proteomes" id="UP000000936">
    <property type="component" value="Chromosome"/>
</dbReference>
<evidence type="ECO:0000313" key="2">
    <source>
        <dbReference type="Proteomes" id="UP000000936"/>
    </source>
</evidence>
<dbReference type="AlphaFoldDB" id="D7GGG5"/>
<reference evidence="1 2" key="1">
    <citation type="journal article" date="2010" name="PLoS ONE">
        <title>The complete genome of Propionibacterium freudenreichii CIRM-BIA1, a hardy actinobacterium with food and probiotic applications.</title>
        <authorList>
            <person name="Falentin H."/>
            <person name="Deutsch S.M."/>
            <person name="Jan G."/>
            <person name="Loux V."/>
            <person name="Thierry A."/>
            <person name="Parayre S."/>
            <person name="Maillard M.B."/>
            <person name="Dherbecourt J."/>
            <person name="Cousin F.J."/>
            <person name="Jardin J."/>
            <person name="Siguier P."/>
            <person name="Couloux A."/>
            <person name="Barbe V."/>
            <person name="Vacherie B."/>
            <person name="Wincker P."/>
            <person name="Gibrat J.F."/>
            <person name="Gaillardin C."/>
            <person name="Lortal S."/>
        </authorList>
    </citation>
    <scope>NUCLEOTIDE SEQUENCE [LARGE SCALE GENOMIC DNA]</scope>
    <source>
        <strain evidence="2">ATCC 9614 / DSM 4902 / CIP 103027 / NCIMB 8099 / CIRM-BIA1</strain>
    </source>
</reference>
<evidence type="ECO:0000313" key="1">
    <source>
        <dbReference type="EMBL" id="CBL57626.1"/>
    </source>
</evidence>
<protein>
    <submittedName>
        <fullName evidence="1">Uncharacterized protein</fullName>
    </submittedName>
</protein>
<dbReference type="HOGENOM" id="CLU_3424888_0_0_11"/>
<accession>D7GGG5</accession>
<keyword evidence="2" id="KW-1185">Reference proteome</keyword>
<proteinExistence type="predicted"/>
<organism evidence="1 2">
    <name type="scientific">Propionibacterium freudenreichii subsp. shermanii (strain ATCC 9614 / DSM 4902 / CIP 103027 / NCIMB 8099 / CIRM-BIA1)</name>
    <dbReference type="NCBI Taxonomy" id="754252"/>
    <lineage>
        <taxon>Bacteria</taxon>
        <taxon>Bacillati</taxon>
        <taxon>Actinomycetota</taxon>
        <taxon>Actinomycetes</taxon>
        <taxon>Propionibacteriales</taxon>
        <taxon>Propionibacteriaceae</taxon>
        <taxon>Propionibacterium</taxon>
    </lineage>
</organism>
<dbReference type="KEGG" id="pfr:PFREUD_21280"/>
<gene>
    <name evidence="1" type="ordered locus">PFREUD_21280</name>
</gene>
<sequence>MGTIPTELWGYDIVLDEIMKEI</sequence>